<sequence>MVVERSRLKGMADDVIDRDPNPTLASIVGQPWHEYKPYLIARVAGRQVLLADSPDTMRHSTVTKRQIDLSQQLMNIMIQMNSTMHVSTQEFLKFLGNELSSNGFSKSRVTGSLMAFIR</sequence>
<proteinExistence type="predicted"/>
<evidence type="ECO:0000313" key="1">
    <source>
        <dbReference type="EMBL" id="KAK4642753.1"/>
    </source>
</evidence>
<keyword evidence="2" id="KW-1185">Reference proteome</keyword>
<dbReference type="Proteomes" id="UP001322138">
    <property type="component" value="Unassembled WGS sequence"/>
</dbReference>
<reference evidence="1 2" key="1">
    <citation type="journal article" date="2023" name="bioRxiv">
        <title>High-quality genome assemblies of four members of thePodospora anserinaspecies complex.</title>
        <authorList>
            <person name="Ament-Velasquez S.L."/>
            <person name="Vogan A.A."/>
            <person name="Wallerman O."/>
            <person name="Hartmann F."/>
            <person name="Gautier V."/>
            <person name="Silar P."/>
            <person name="Giraud T."/>
            <person name="Johannesson H."/>
        </authorList>
    </citation>
    <scope>NUCLEOTIDE SEQUENCE [LARGE SCALE GENOMIC DNA]</scope>
    <source>
        <strain evidence="1 2">CBS 112042</strain>
    </source>
</reference>
<accession>A0ABR0FFJ1</accession>
<dbReference type="EMBL" id="JAFFGZ010000006">
    <property type="protein sequence ID" value="KAK4642753.1"/>
    <property type="molecule type" value="Genomic_DNA"/>
</dbReference>
<evidence type="ECO:0000313" key="2">
    <source>
        <dbReference type="Proteomes" id="UP001322138"/>
    </source>
</evidence>
<dbReference type="RefSeq" id="XP_062731729.1">
    <property type="nucleotide sequence ID" value="XM_062872569.1"/>
</dbReference>
<comment type="caution">
    <text evidence="1">The sequence shown here is derived from an EMBL/GenBank/DDBJ whole genome shotgun (WGS) entry which is preliminary data.</text>
</comment>
<organism evidence="1 2">
    <name type="scientific">Podospora bellae-mahoneyi</name>
    <dbReference type="NCBI Taxonomy" id="2093777"/>
    <lineage>
        <taxon>Eukaryota</taxon>
        <taxon>Fungi</taxon>
        <taxon>Dikarya</taxon>
        <taxon>Ascomycota</taxon>
        <taxon>Pezizomycotina</taxon>
        <taxon>Sordariomycetes</taxon>
        <taxon>Sordariomycetidae</taxon>
        <taxon>Sordariales</taxon>
        <taxon>Podosporaceae</taxon>
        <taxon>Podospora</taxon>
    </lineage>
</organism>
<name>A0ABR0FFJ1_9PEZI</name>
<gene>
    <name evidence="1" type="ORF">QC761_0060680</name>
</gene>
<dbReference type="GeneID" id="87891783"/>
<protein>
    <submittedName>
        <fullName evidence="1">Uncharacterized protein</fullName>
    </submittedName>
</protein>